<organism evidence="2">
    <name type="scientific">marine sediment metagenome</name>
    <dbReference type="NCBI Taxonomy" id="412755"/>
    <lineage>
        <taxon>unclassified sequences</taxon>
        <taxon>metagenomes</taxon>
        <taxon>ecological metagenomes</taxon>
    </lineage>
</organism>
<dbReference type="GO" id="GO:0016746">
    <property type="term" value="F:acyltransferase activity"/>
    <property type="evidence" value="ECO:0007669"/>
    <property type="project" value="InterPro"/>
</dbReference>
<gene>
    <name evidence="2" type="ORF">S01H4_66487</name>
</gene>
<comment type="caution">
    <text evidence="2">The sequence shown here is derived from an EMBL/GenBank/DDBJ whole genome shotgun (WGS) entry which is preliminary data.</text>
</comment>
<sequence length="72" mass="7297">TACASSTHALGIALKLLQRGDAQIIISGGTEAAISPMALAISPADILEIIMGIKNGLTLPGPFSNNILCCFS</sequence>
<dbReference type="InterPro" id="IPR014030">
    <property type="entry name" value="Ketoacyl_synth_N"/>
</dbReference>
<proteinExistence type="predicted"/>
<feature type="non-terminal residue" evidence="2">
    <location>
        <position position="1"/>
    </location>
</feature>
<dbReference type="Pfam" id="PF00109">
    <property type="entry name" value="ketoacyl-synt"/>
    <property type="match status" value="1"/>
</dbReference>
<protein>
    <recommendedName>
        <fullName evidence="1">Beta-ketoacyl synthase-like N-terminal domain-containing protein</fullName>
    </recommendedName>
</protein>
<reference evidence="2" key="1">
    <citation type="journal article" date="2014" name="Front. Microbiol.">
        <title>High frequency of phylogenetically diverse reductive dehalogenase-homologous genes in deep subseafloor sedimentary metagenomes.</title>
        <authorList>
            <person name="Kawai M."/>
            <person name="Futagami T."/>
            <person name="Toyoda A."/>
            <person name="Takaki Y."/>
            <person name="Nishi S."/>
            <person name="Hori S."/>
            <person name="Arai W."/>
            <person name="Tsubouchi T."/>
            <person name="Morono Y."/>
            <person name="Uchiyama I."/>
            <person name="Ito T."/>
            <person name="Fujiyama A."/>
            <person name="Inagaki F."/>
            <person name="Takami H."/>
        </authorList>
    </citation>
    <scope>NUCLEOTIDE SEQUENCE</scope>
    <source>
        <strain evidence="2">Expedition CK06-06</strain>
    </source>
</reference>
<feature type="domain" description="Beta-ketoacyl synthase-like N-terminal" evidence="1">
    <location>
        <begin position="1"/>
        <end position="40"/>
    </location>
</feature>
<dbReference type="Gene3D" id="3.40.47.10">
    <property type="match status" value="1"/>
</dbReference>
<feature type="non-terminal residue" evidence="2">
    <location>
        <position position="72"/>
    </location>
</feature>
<dbReference type="SUPFAM" id="SSF53901">
    <property type="entry name" value="Thiolase-like"/>
    <property type="match status" value="1"/>
</dbReference>
<accession>X1DUY7</accession>
<evidence type="ECO:0000259" key="1">
    <source>
        <dbReference type="Pfam" id="PF00109"/>
    </source>
</evidence>
<dbReference type="InterPro" id="IPR016039">
    <property type="entry name" value="Thiolase-like"/>
</dbReference>
<dbReference type="EMBL" id="BART01041204">
    <property type="protein sequence ID" value="GAH23992.1"/>
    <property type="molecule type" value="Genomic_DNA"/>
</dbReference>
<dbReference type="AlphaFoldDB" id="X1DUY7"/>
<name>X1DUY7_9ZZZZ</name>
<evidence type="ECO:0000313" key="2">
    <source>
        <dbReference type="EMBL" id="GAH23992.1"/>
    </source>
</evidence>